<reference evidence="11 14" key="1">
    <citation type="journal article" date="2015" name="Genome Announc.">
        <title>Complete Genome Sequence of the Nitrogen-Fixing and Solvent-Producing Clostridium pasteurianum DSM 525.</title>
        <authorList>
            <person name="Poehlein A."/>
            <person name="Grosse-Honebrink A."/>
            <person name="Zhang Y."/>
            <person name="Minton N.P."/>
            <person name="Daniel R."/>
        </authorList>
    </citation>
    <scope>NUCLEOTIDE SEQUENCE [LARGE SCALE GENOMIC DNA]</scope>
    <source>
        <strain evidence="11">DSM 525</strain>
        <strain evidence="14">DSM 525 / ATCC 6013</strain>
    </source>
</reference>
<feature type="region of interest" description="Disordered" evidence="7">
    <location>
        <begin position="304"/>
        <end position="323"/>
    </location>
</feature>
<sequence>MKYILQNIDDITDSREVLESRPHPFTRIFIYIMIAVLLLAFIWSYFSEKEIVVKANGIVEPNKAIIQVSNEAAGKVTSINFKDGDKVKKDQILYTINHTNLDVQKAGLEEDLKLQNVEVNNLNKLKNSITDGKNHFNENSNDEREYYNRYVRYTEGIGDINNSAQAVKVQIQNLQDQILKLNLLQKSINDNKNYFGDNSSYSNQLQSYQINIQQYQGKINNALNQYNALKKQIYEQKKQTSSQNMQNSSQIDQNNEISEINNKSQLDNAKIAIDSANQDLSKYKLEFMQNINSSKEQNEIKIKEIQSAPSLSQENGSQYTSSEEYKHDNLIQIDTNIKAAQSKINQDNNNIKSIDINIAQCTVKAPSDGIINSLNEIKEGDLLQAGTQIATMLPIDNSQYKIQIYIANKDIGNIKKGQNIRCNFDALPYSDYGSIDTKITNLSADAKVNQNNSTSYYTAEAIIYNKPLYNRKREKADIKPGMTSQIDIITRKEKILYYLMKQINLKD</sequence>
<dbReference type="Proteomes" id="UP000030905">
    <property type="component" value="Chromosome"/>
</dbReference>
<evidence type="ECO:0000256" key="6">
    <source>
        <dbReference type="SAM" id="Coils"/>
    </source>
</evidence>
<dbReference type="RefSeq" id="WP_003440545.1">
    <property type="nucleotide sequence ID" value="NZ_ANZB01000001.1"/>
</dbReference>
<accession>A0A0H3IZ47</accession>
<dbReference type="Gene3D" id="2.40.30.170">
    <property type="match status" value="1"/>
</dbReference>
<dbReference type="Gene3D" id="2.40.50.100">
    <property type="match status" value="1"/>
</dbReference>
<feature type="domain" description="AprE-like beta-barrel" evidence="10">
    <location>
        <begin position="402"/>
        <end position="491"/>
    </location>
</feature>
<feature type="domain" description="Multidrug resistance protein MdtA-like barrel-sandwich hybrid" evidence="9">
    <location>
        <begin position="67"/>
        <end position="390"/>
    </location>
</feature>
<feature type="transmembrane region" description="Helical" evidence="8">
    <location>
        <begin position="28"/>
        <end position="46"/>
    </location>
</feature>
<dbReference type="PRINTS" id="PR01490">
    <property type="entry name" value="RTXTOXIND"/>
</dbReference>
<evidence type="ECO:0000256" key="5">
    <source>
        <dbReference type="ARBA" id="ARBA00023136"/>
    </source>
</evidence>
<evidence type="ECO:0000313" key="13">
    <source>
        <dbReference type="Proteomes" id="UP000028042"/>
    </source>
</evidence>
<dbReference type="Pfam" id="PF26002">
    <property type="entry name" value="Beta-barrel_AprE"/>
    <property type="match status" value="1"/>
</dbReference>
<evidence type="ECO:0000256" key="3">
    <source>
        <dbReference type="ARBA" id="ARBA00022692"/>
    </source>
</evidence>
<evidence type="ECO:0000256" key="4">
    <source>
        <dbReference type="ARBA" id="ARBA00022989"/>
    </source>
</evidence>
<dbReference type="InterPro" id="IPR058982">
    <property type="entry name" value="Beta-barrel_AprE"/>
</dbReference>
<dbReference type="InterPro" id="IPR050739">
    <property type="entry name" value="MFP"/>
</dbReference>
<evidence type="ECO:0000313" key="12">
    <source>
        <dbReference type="EMBL" id="KRU13695.1"/>
    </source>
</evidence>
<evidence type="ECO:0000259" key="10">
    <source>
        <dbReference type="Pfam" id="PF26002"/>
    </source>
</evidence>
<dbReference type="KEGG" id="cpae:CPAST_c02040"/>
<keyword evidence="6" id="KW-0175">Coiled coil</keyword>
<proteinExistence type="inferred from homology"/>
<evidence type="ECO:0000256" key="7">
    <source>
        <dbReference type="SAM" id="MobiDB-lite"/>
    </source>
</evidence>
<dbReference type="eggNOG" id="COG0845">
    <property type="taxonomic scope" value="Bacteria"/>
</dbReference>
<dbReference type="PATRIC" id="fig|1262449.3.peg.94"/>
<dbReference type="KEGG" id="cpat:CLPA_c02040"/>
<feature type="compositionally biased region" description="Polar residues" evidence="7">
    <location>
        <begin position="307"/>
        <end position="322"/>
    </location>
</feature>
<comment type="subcellular location">
    <subcellularLocation>
        <location evidence="1">Membrane</location>
        <topology evidence="1">Single-pass membrane protein</topology>
    </subcellularLocation>
</comment>
<feature type="coiled-coil region" evidence="6">
    <location>
        <begin position="157"/>
        <end position="239"/>
    </location>
</feature>
<dbReference type="InterPro" id="IPR058625">
    <property type="entry name" value="MdtA-like_BSH"/>
</dbReference>
<gene>
    <name evidence="11" type="ORF">CLPA_c02040</name>
    <name evidence="12" type="ORF">CP6013_02943</name>
</gene>
<evidence type="ECO:0000313" key="14">
    <source>
        <dbReference type="Proteomes" id="UP000030905"/>
    </source>
</evidence>
<dbReference type="PANTHER" id="PTHR30386">
    <property type="entry name" value="MEMBRANE FUSION SUBUNIT OF EMRAB-TOLC MULTIDRUG EFFLUX PUMP"/>
    <property type="match status" value="1"/>
</dbReference>
<keyword evidence="14" id="KW-1185">Reference proteome</keyword>
<keyword evidence="4 8" id="KW-1133">Transmembrane helix</keyword>
<keyword evidence="3 8" id="KW-0812">Transmembrane</keyword>
<dbReference type="PANTHER" id="PTHR30386:SF26">
    <property type="entry name" value="TRANSPORT PROTEIN COMB"/>
    <property type="match status" value="1"/>
</dbReference>
<reference evidence="12 13" key="3">
    <citation type="journal article" name="Genome Announc.">
        <title>Improved Draft Genome Sequence of Clostridium pasteurianum Strain ATCC 6013 (DSM 525) Using a Hybrid Next-Generation Sequencing Approach.</title>
        <authorList>
            <person name="Pyne M.E."/>
            <person name="Utturkar S."/>
            <person name="Brown S.D."/>
            <person name="Moo-Young M."/>
            <person name="Chung D.A."/>
            <person name="Chou C.P."/>
        </authorList>
    </citation>
    <scope>NUCLEOTIDE SEQUENCE [LARGE SCALE GENOMIC DNA]</scope>
    <source>
        <strain evidence="12 13">ATCC 6013</strain>
    </source>
</reference>
<dbReference type="EMBL" id="JPGY02000001">
    <property type="protein sequence ID" value="KRU13695.1"/>
    <property type="molecule type" value="Genomic_DNA"/>
</dbReference>
<evidence type="ECO:0000313" key="11">
    <source>
        <dbReference type="EMBL" id="AJA50292.1"/>
    </source>
</evidence>
<protein>
    <submittedName>
        <fullName evidence="11">Multidrug resistance efflux pump</fullName>
    </submittedName>
</protein>
<evidence type="ECO:0000256" key="1">
    <source>
        <dbReference type="ARBA" id="ARBA00004167"/>
    </source>
</evidence>
<dbReference type="Pfam" id="PF25917">
    <property type="entry name" value="BSH_RND"/>
    <property type="match status" value="1"/>
</dbReference>
<dbReference type="GO" id="GO:0016020">
    <property type="term" value="C:membrane"/>
    <property type="evidence" value="ECO:0007669"/>
    <property type="project" value="UniProtKB-SubCell"/>
</dbReference>
<name>A0A0H3IZ47_CLOPA</name>
<evidence type="ECO:0000256" key="8">
    <source>
        <dbReference type="SAM" id="Phobius"/>
    </source>
</evidence>
<comment type="similarity">
    <text evidence="2">Belongs to the membrane fusion protein (MFP) (TC 8.A.1) family.</text>
</comment>
<keyword evidence="5 8" id="KW-0472">Membrane</keyword>
<dbReference type="EMBL" id="CP009268">
    <property type="protein sequence ID" value="AJA50292.1"/>
    <property type="molecule type" value="Genomic_DNA"/>
</dbReference>
<organism evidence="11 14">
    <name type="scientific">Clostridium pasteurianum DSM 525 = ATCC 6013</name>
    <dbReference type="NCBI Taxonomy" id="1262449"/>
    <lineage>
        <taxon>Bacteria</taxon>
        <taxon>Bacillati</taxon>
        <taxon>Bacillota</taxon>
        <taxon>Clostridia</taxon>
        <taxon>Eubacteriales</taxon>
        <taxon>Clostridiaceae</taxon>
        <taxon>Clostridium</taxon>
    </lineage>
</organism>
<evidence type="ECO:0000256" key="2">
    <source>
        <dbReference type="ARBA" id="ARBA00009477"/>
    </source>
</evidence>
<dbReference type="AlphaFoldDB" id="A0A0H3IZ47"/>
<dbReference type="GeneID" id="93072456"/>
<reference evidence="12" key="2">
    <citation type="submission" date="2015-10" db="EMBL/GenBank/DDBJ databases">
        <title>Improved Draft Genome Sequence of Clostridium pasteurianum Strain ATCC 6013 (DSM 525) Using a Hybrid Next-Generation Sequencing Approach.</title>
        <authorList>
            <person name="Pyne M.E."/>
            <person name="Utturkar S.M."/>
            <person name="Brown S.D."/>
            <person name="Moo-Young M."/>
            <person name="Chung D.A."/>
            <person name="Chou P.C."/>
        </authorList>
    </citation>
    <scope>NUCLEOTIDE SEQUENCE</scope>
    <source>
        <strain evidence="12">ATCC 6013</strain>
    </source>
</reference>
<evidence type="ECO:0000259" key="9">
    <source>
        <dbReference type="Pfam" id="PF25917"/>
    </source>
</evidence>
<dbReference type="Proteomes" id="UP000028042">
    <property type="component" value="Unassembled WGS sequence"/>
</dbReference>